<organism evidence="2 3">
    <name type="scientific">Gibberella moniliformis (strain M3125 / FGSC 7600)</name>
    <name type="common">Maize ear and stalk rot fungus</name>
    <name type="synonym">Fusarium verticillioides</name>
    <dbReference type="NCBI Taxonomy" id="334819"/>
    <lineage>
        <taxon>Eukaryota</taxon>
        <taxon>Fungi</taxon>
        <taxon>Dikarya</taxon>
        <taxon>Ascomycota</taxon>
        <taxon>Pezizomycotina</taxon>
        <taxon>Sordariomycetes</taxon>
        <taxon>Hypocreomycetidae</taxon>
        <taxon>Hypocreales</taxon>
        <taxon>Nectriaceae</taxon>
        <taxon>Fusarium</taxon>
        <taxon>Fusarium fujikuroi species complex</taxon>
    </lineage>
</organism>
<sequence length="34" mass="3741">MGEQWAPGTQRDKAGGAQGLAKYRELKPRRAKAN</sequence>
<evidence type="ECO:0000313" key="2">
    <source>
        <dbReference type="EMBL" id="EWG48306.1"/>
    </source>
</evidence>
<reference evidence="2 3" key="1">
    <citation type="journal article" date="2010" name="Nature">
        <title>Comparative genomics reveals mobile pathogenicity chromosomes in Fusarium.</title>
        <authorList>
            <person name="Ma L.J."/>
            <person name="van der Does H.C."/>
            <person name="Borkovich K.A."/>
            <person name="Coleman J.J."/>
            <person name="Daboussi M.J."/>
            <person name="Di Pietro A."/>
            <person name="Dufresne M."/>
            <person name="Freitag M."/>
            <person name="Grabherr M."/>
            <person name="Henrissat B."/>
            <person name="Houterman P.M."/>
            <person name="Kang S."/>
            <person name="Shim W.B."/>
            <person name="Woloshuk C."/>
            <person name="Xie X."/>
            <person name="Xu J.R."/>
            <person name="Antoniw J."/>
            <person name="Baker S.E."/>
            <person name="Bluhm B.H."/>
            <person name="Breakspear A."/>
            <person name="Brown D.W."/>
            <person name="Butchko R.A."/>
            <person name="Chapman S."/>
            <person name="Coulson R."/>
            <person name="Coutinho P.M."/>
            <person name="Danchin E.G."/>
            <person name="Diener A."/>
            <person name="Gale L.R."/>
            <person name="Gardiner D.M."/>
            <person name="Goff S."/>
            <person name="Hammond-Kosack K.E."/>
            <person name="Hilburn K."/>
            <person name="Hua-Van A."/>
            <person name="Jonkers W."/>
            <person name="Kazan K."/>
            <person name="Kodira C.D."/>
            <person name="Koehrsen M."/>
            <person name="Kumar L."/>
            <person name="Lee Y.H."/>
            <person name="Li L."/>
            <person name="Manners J.M."/>
            <person name="Miranda-Saavedra D."/>
            <person name="Mukherjee M."/>
            <person name="Park G."/>
            <person name="Park J."/>
            <person name="Park S.Y."/>
            <person name="Proctor R.H."/>
            <person name="Regev A."/>
            <person name="Ruiz-Roldan M.C."/>
            <person name="Sain D."/>
            <person name="Sakthikumar S."/>
            <person name="Sykes S."/>
            <person name="Schwartz D.C."/>
            <person name="Turgeon B.G."/>
            <person name="Wapinski I."/>
            <person name="Yoder O."/>
            <person name="Young S."/>
            <person name="Zeng Q."/>
            <person name="Zhou S."/>
            <person name="Galagan J."/>
            <person name="Cuomo C.A."/>
            <person name="Kistler H.C."/>
            <person name="Rep M."/>
        </authorList>
    </citation>
    <scope>NUCLEOTIDE SEQUENCE [LARGE SCALE GENOMIC DNA]</scope>
    <source>
        <strain evidence="3">M3125 / FGSC 7600</strain>
    </source>
</reference>
<gene>
    <name evidence="2" type="ORF">FVEG_16254</name>
</gene>
<protein>
    <submittedName>
        <fullName evidence="2">Uncharacterized protein</fullName>
    </submittedName>
</protein>
<name>W7MBA8_GIBM7</name>
<dbReference type="KEGG" id="fvr:FVEG_16254"/>
<dbReference type="RefSeq" id="XP_018754497.1">
    <property type="nucleotide sequence ID" value="XM_018905494.1"/>
</dbReference>
<dbReference type="VEuPathDB" id="FungiDB:FVEG_16254"/>
<keyword evidence="3" id="KW-1185">Reference proteome</keyword>
<feature type="region of interest" description="Disordered" evidence="1">
    <location>
        <begin position="1"/>
        <end position="34"/>
    </location>
</feature>
<proteinExistence type="predicted"/>
<dbReference type="GeneID" id="30073130"/>
<accession>W7MBA8</accession>
<dbReference type="Proteomes" id="UP000009096">
    <property type="component" value="Chromosome 3"/>
</dbReference>
<dbReference type="AlphaFoldDB" id="W7MBA8"/>
<dbReference type="EMBL" id="DS022251">
    <property type="protein sequence ID" value="EWG48306.1"/>
    <property type="molecule type" value="Genomic_DNA"/>
</dbReference>
<evidence type="ECO:0000313" key="3">
    <source>
        <dbReference type="Proteomes" id="UP000009096"/>
    </source>
</evidence>
<evidence type="ECO:0000256" key="1">
    <source>
        <dbReference type="SAM" id="MobiDB-lite"/>
    </source>
</evidence>